<dbReference type="EMBL" id="ABJB010135607">
    <property type="status" value="NOT_ANNOTATED_CDS"/>
    <property type="molecule type" value="Genomic_DNA"/>
</dbReference>
<dbReference type="EMBL" id="DS646194">
    <property type="protein sequence ID" value="EEC02209.1"/>
    <property type="molecule type" value="Genomic_DNA"/>
</dbReference>
<dbReference type="OrthoDB" id="6513999at2759"/>
<dbReference type="PaxDb" id="6945-B7P6I7"/>
<name>B7P6I7_IXOSC</name>
<sequence length="582" mass="67035">MPQFDPFDPSVKKHYKKANGKACPGNPNFISTRSVHICFYAGDKRGQMLYLSSRRRPSCYISSPRRCGLFYREIFRNPRNFMPDNKHFYGEKVPLKFGEHLDKEFVLVECSQKSKPTKVFHKQFLLNPILKKDVELRCQGVKRSTSHNLSVLILGLDSVSSLNFARHLPQTGAFVREQLKAFELFGYNKVGDNSFPNQLPLVTGMKETEVYDSVLHTFCDKLDLIWNKYAERGYRTMFMEETPDYSLFNHHLSGFRNAPADYYGRHLFQAIDVFPNQRKVDGVSCLGPRIQFEMLLDYLAQFINEMKGRPFFSYTWISEITHNTLNNAGKADLPFLQHFQKLNNSGVLNQTVVIFLSDHGVRFGGIRKTLIGKYEERQPFAFAIFPQWFVASYPHVEENLRTNQRRLLTTFDIHATLMELLDFPQQPRPRTKYGLSLFHEIPEARTCANASIPYHWCTCQTDEGGQVPPAFATLLGEHLVAEINERISNESRRCHVLKLDKLIDLRTRLASPRERNATVKHYWVTLQVTPGGGVFEGTLRVNETGGAVSVLEGVSRLDSYADSARCIRDHSLEMFCHCFKKK</sequence>
<evidence type="ECO:0000313" key="3">
    <source>
        <dbReference type="Proteomes" id="UP000001555"/>
    </source>
</evidence>
<evidence type="ECO:0008006" key="4">
    <source>
        <dbReference type="Google" id="ProtNLM"/>
    </source>
</evidence>
<evidence type="ECO:0000313" key="2">
    <source>
        <dbReference type="EnsemblMetazoa" id="ISCW000839-PA"/>
    </source>
</evidence>
<organism>
    <name type="scientific">Ixodes scapularis</name>
    <name type="common">Black-legged tick</name>
    <name type="synonym">Deer tick</name>
    <dbReference type="NCBI Taxonomy" id="6945"/>
    <lineage>
        <taxon>Eukaryota</taxon>
        <taxon>Metazoa</taxon>
        <taxon>Ecdysozoa</taxon>
        <taxon>Arthropoda</taxon>
        <taxon>Chelicerata</taxon>
        <taxon>Arachnida</taxon>
        <taxon>Acari</taxon>
        <taxon>Parasitiformes</taxon>
        <taxon>Ixodida</taxon>
        <taxon>Ixodoidea</taxon>
        <taxon>Ixodidae</taxon>
        <taxon>Ixodinae</taxon>
        <taxon>Ixodes</taxon>
    </lineage>
</organism>
<dbReference type="EMBL" id="ABJB010017338">
    <property type="status" value="NOT_ANNOTATED_CDS"/>
    <property type="molecule type" value="Genomic_DNA"/>
</dbReference>
<dbReference type="PANTHER" id="PTHR10974:SF1">
    <property type="entry name" value="FI08016P-RELATED"/>
    <property type="match status" value="1"/>
</dbReference>
<reference evidence="1 3" key="1">
    <citation type="submission" date="2008-03" db="EMBL/GenBank/DDBJ databases">
        <title>Annotation of Ixodes scapularis.</title>
        <authorList>
            <consortium name="Ixodes scapularis Genome Project Consortium"/>
            <person name="Caler E."/>
            <person name="Hannick L.I."/>
            <person name="Bidwell S."/>
            <person name="Joardar V."/>
            <person name="Thiagarajan M."/>
            <person name="Amedeo P."/>
            <person name="Galinsky K.J."/>
            <person name="Schobel S."/>
            <person name="Inman J."/>
            <person name="Hostetler J."/>
            <person name="Miller J."/>
            <person name="Hammond M."/>
            <person name="Megy K."/>
            <person name="Lawson D."/>
            <person name="Kodira C."/>
            <person name="Sutton G."/>
            <person name="Meyer J."/>
            <person name="Hill C.A."/>
            <person name="Birren B."/>
            <person name="Nene V."/>
            <person name="Collins F."/>
            <person name="Alarcon-Chaidez F."/>
            <person name="Wikel S."/>
            <person name="Strausberg R."/>
        </authorList>
    </citation>
    <scope>NUCLEOTIDE SEQUENCE [LARGE SCALE GENOMIC DNA]</scope>
    <source>
        <strain evidence="3">Wikel</strain>
        <strain evidence="1">Wikel colony</strain>
    </source>
</reference>
<gene>
    <name evidence="1" type="ORF">IscW_ISCW000839</name>
</gene>
<evidence type="ECO:0000313" key="1">
    <source>
        <dbReference type="EMBL" id="EEC02209.1"/>
    </source>
</evidence>
<dbReference type="Proteomes" id="UP000001555">
    <property type="component" value="Unassembled WGS sequence"/>
</dbReference>
<dbReference type="CDD" id="cd16021">
    <property type="entry name" value="ALP_like"/>
    <property type="match status" value="1"/>
</dbReference>
<dbReference type="HOGENOM" id="CLU_018076_2_1_1"/>
<dbReference type="VEuPathDB" id="VectorBase:ISCI000839"/>
<dbReference type="InParanoid" id="B7P6I7"/>
<dbReference type="FunFam" id="3.40.720.10:FF:000017">
    <property type="entry name" value="Predicted protein"/>
    <property type="match status" value="1"/>
</dbReference>
<proteinExistence type="predicted"/>
<dbReference type="AlphaFoldDB" id="B7P6I7"/>
<dbReference type="PANTHER" id="PTHR10974">
    <property type="entry name" value="FI08016P-RELATED"/>
    <property type="match status" value="1"/>
</dbReference>
<dbReference type="EMBL" id="ABJB010824993">
    <property type="status" value="NOT_ANNOTATED_CDS"/>
    <property type="molecule type" value="Genomic_DNA"/>
</dbReference>
<dbReference type="Gene3D" id="3.40.720.10">
    <property type="entry name" value="Alkaline Phosphatase, subunit A"/>
    <property type="match status" value="1"/>
</dbReference>
<dbReference type="EnsemblMetazoa" id="ISCW000839-RA">
    <property type="protein sequence ID" value="ISCW000839-PA"/>
    <property type="gene ID" value="ISCW000839"/>
</dbReference>
<dbReference type="InterPro" id="IPR004245">
    <property type="entry name" value="DUF229"/>
</dbReference>
<accession>B7P6I7</accession>
<keyword evidence="3" id="KW-1185">Reference proteome</keyword>
<dbReference type="FunCoup" id="B7P6I7">
    <property type="interactions" value="7"/>
</dbReference>
<dbReference type="InterPro" id="IPR017850">
    <property type="entry name" value="Alkaline_phosphatase_core_sf"/>
</dbReference>
<protein>
    <recommendedName>
        <fullName evidence="4">DUF229 domain containing protein</fullName>
    </recommendedName>
</protein>
<dbReference type="VEuPathDB" id="VectorBase:ISCP_013066"/>
<reference evidence="2" key="2">
    <citation type="submission" date="2020-05" db="UniProtKB">
        <authorList>
            <consortium name="EnsemblMetazoa"/>
        </authorList>
    </citation>
    <scope>IDENTIFICATION</scope>
    <source>
        <strain evidence="2">wikel</strain>
    </source>
</reference>
<dbReference type="Pfam" id="PF02995">
    <property type="entry name" value="DUF229"/>
    <property type="match status" value="1"/>
</dbReference>
<dbReference type="STRING" id="6945.B7P6I7"/>
<dbReference type="SUPFAM" id="SSF53649">
    <property type="entry name" value="Alkaline phosphatase-like"/>
    <property type="match status" value="1"/>
</dbReference>
<dbReference type="VEuPathDB" id="VectorBase:ISCW000839"/>